<dbReference type="GO" id="GO:0008408">
    <property type="term" value="F:3'-5' exonuclease activity"/>
    <property type="evidence" value="ECO:0007669"/>
    <property type="project" value="InterPro"/>
</dbReference>
<name>A0A0X8FGW4_9LACT</name>
<dbReference type="GeneID" id="35768324"/>
<keyword evidence="1" id="KW-0808">Transferase</keyword>
<dbReference type="PANTHER" id="PTHR11669:SF8">
    <property type="entry name" value="DNA POLYMERASE III SUBUNIT DELTA"/>
    <property type="match status" value="1"/>
</dbReference>
<dbReference type="GO" id="GO:0006261">
    <property type="term" value="P:DNA-templated DNA replication"/>
    <property type="evidence" value="ECO:0007669"/>
    <property type="project" value="TreeGrafter"/>
</dbReference>
<dbReference type="SUPFAM" id="SSF52540">
    <property type="entry name" value="P-loop containing nucleoside triphosphate hydrolases"/>
    <property type="match status" value="1"/>
</dbReference>
<dbReference type="GO" id="GO:0003887">
    <property type="term" value="F:DNA-directed DNA polymerase activity"/>
    <property type="evidence" value="ECO:0007669"/>
    <property type="project" value="UniProtKB-EC"/>
</dbReference>
<dbReference type="EC" id="2.7.7.7" evidence="1"/>
<dbReference type="RefSeq" id="WP_060778733.1">
    <property type="nucleotide sequence ID" value="NZ_CAJHLH010000017.1"/>
</dbReference>
<dbReference type="InterPro" id="IPR050238">
    <property type="entry name" value="DNA_Rep/Repair_Clamp_Loader"/>
</dbReference>
<dbReference type="Gene3D" id="3.40.50.300">
    <property type="entry name" value="P-loop containing nucleotide triphosphate hydrolases"/>
    <property type="match status" value="1"/>
</dbReference>
<dbReference type="EMBL" id="CP065662">
    <property type="protein sequence ID" value="QPS01996.1"/>
    <property type="molecule type" value="Genomic_DNA"/>
</dbReference>
<sequence>MTQVFAIEEKQSQLAQLMRQVIQNGRLAHAYLFEGNAGSGQADMAIFLAAALFCSQEDKPCGQCDHCQRVIRGDHSDVEWLTKDANSIKIDQIRELQHNLSLTGLEGRGKVFVIEAAESMTVQAANSLLKFLEEPHQDVYIFLLTNNREAILPTVQSRCQVIHLPSLAVDQAVRLFVDQGIGKAQAQIIAWLTTDLDSALALNDNQVFHDQCQRLDQWLQLIVARDGRAFTMVATDWMKLSRSRQDNQLLLQLLTLLLRDCLLIKSQSDQEILDQVLVRPDLKTNRQAKYQAYPEGLFLDLLKLVTKAQKMIKQNVSPQASLEYFVLEAWNLEKKYL</sequence>
<dbReference type="NCBIfam" id="TIGR00678">
    <property type="entry name" value="holB"/>
    <property type="match status" value="1"/>
</dbReference>
<accession>A0A0X8FGW4</accession>
<keyword evidence="1" id="KW-0548">Nucleotidyltransferase</keyword>
<gene>
    <name evidence="1" type="primary">holB</name>
    <name evidence="1" type="ORF">I6G68_02700</name>
</gene>
<dbReference type="InterPro" id="IPR027417">
    <property type="entry name" value="P-loop_NTPase"/>
</dbReference>
<evidence type="ECO:0000313" key="2">
    <source>
        <dbReference type="Proteomes" id="UP000594771"/>
    </source>
</evidence>
<reference evidence="1 2" key="1">
    <citation type="submission" date="2020-12" db="EMBL/GenBank/DDBJ databases">
        <title>FDA dAtabase for Regulatory Grade micrObial Sequences (FDA-ARGOS): Supporting development and validation of Infectious Disease Dx tests.</title>
        <authorList>
            <person name="Sproer C."/>
            <person name="Gronow S."/>
            <person name="Severitt S."/>
            <person name="Schroder I."/>
            <person name="Tallon L."/>
            <person name="Sadzewicz L."/>
            <person name="Zhao X."/>
            <person name="Boylan J."/>
            <person name="Ott S."/>
            <person name="Bowen H."/>
            <person name="Vavikolanu K."/>
            <person name="Mehta A."/>
            <person name="Aluvathingal J."/>
            <person name="Nadendla S."/>
            <person name="Lowell S."/>
            <person name="Myers T."/>
            <person name="Yan Y."/>
            <person name="Sichtig H."/>
        </authorList>
    </citation>
    <scope>NUCLEOTIDE SEQUENCE [LARGE SCALE GENOMIC DNA]</scope>
    <source>
        <strain evidence="1 2">FDAARGOS_911</strain>
    </source>
</reference>
<dbReference type="Proteomes" id="UP000594771">
    <property type="component" value="Chromosome"/>
</dbReference>
<dbReference type="Pfam" id="PF13177">
    <property type="entry name" value="DNA_pol3_delta2"/>
    <property type="match status" value="1"/>
</dbReference>
<dbReference type="PANTHER" id="PTHR11669">
    <property type="entry name" value="REPLICATION FACTOR C / DNA POLYMERASE III GAMMA-TAU SUBUNIT"/>
    <property type="match status" value="1"/>
</dbReference>
<dbReference type="OrthoDB" id="9810148at2"/>
<organism evidence="1 2">
    <name type="scientific">Aerococcus urinae</name>
    <dbReference type="NCBI Taxonomy" id="1376"/>
    <lineage>
        <taxon>Bacteria</taxon>
        <taxon>Bacillati</taxon>
        <taxon>Bacillota</taxon>
        <taxon>Bacilli</taxon>
        <taxon>Lactobacillales</taxon>
        <taxon>Aerococcaceae</taxon>
        <taxon>Aerococcus</taxon>
    </lineage>
</organism>
<protein>
    <submittedName>
        <fullName evidence="1">DNA polymerase III subunit delta</fullName>
        <ecNumber evidence="1">2.7.7.7</ecNumber>
    </submittedName>
</protein>
<dbReference type="AlphaFoldDB" id="A0A0X8FGW4"/>
<dbReference type="InterPro" id="IPR004622">
    <property type="entry name" value="DNA_pol_HolB"/>
</dbReference>
<dbReference type="KEGG" id="aun:AWM73_07320"/>
<evidence type="ECO:0000313" key="1">
    <source>
        <dbReference type="EMBL" id="QPS01996.1"/>
    </source>
</evidence>
<proteinExistence type="predicted"/>
<dbReference type="FunFam" id="3.40.50.300:FF:001255">
    <property type="entry name" value="DNA polymerase III subunit delta"/>
    <property type="match status" value="1"/>
</dbReference>